<accession>A0A8T0AF29</accession>
<evidence type="ECO:0000256" key="2">
    <source>
        <dbReference type="ARBA" id="ARBA00022604"/>
    </source>
</evidence>
<dbReference type="PROSITE" id="PS50225">
    <property type="entry name" value="SOCS"/>
    <property type="match status" value="1"/>
</dbReference>
<dbReference type="SMART" id="SM00969">
    <property type="entry name" value="SOCS_box"/>
    <property type="match status" value="1"/>
</dbReference>
<dbReference type="SMART" id="SM00253">
    <property type="entry name" value="SOCS"/>
    <property type="match status" value="1"/>
</dbReference>
<dbReference type="PANTHER" id="PTHR10155:SF4">
    <property type="entry name" value="SUPPRESSOR OF CYTOKINE SIGNALING 1"/>
    <property type="match status" value="1"/>
</dbReference>
<dbReference type="GO" id="GO:0005942">
    <property type="term" value="C:phosphatidylinositol 3-kinase complex"/>
    <property type="evidence" value="ECO:0007669"/>
    <property type="project" value="TreeGrafter"/>
</dbReference>
<dbReference type="SUPFAM" id="SSF55550">
    <property type="entry name" value="SH2 domain"/>
    <property type="match status" value="1"/>
</dbReference>
<name>A0A8T0AF29_SILME</name>
<dbReference type="InterPro" id="IPR000980">
    <property type="entry name" value="SH2"/>
</dbReference>
<dbReference type="GO" id="GO:0009968">
    <property type="term" value="P:negative regulation of signal transduction"/>
    <property type="evidence" value="ECO:0007669"/>
    <property type="project" value="UniProtKB-KW"/>
</dbReference>
<dbReference type="InterPro" id="IPR001496">
    <property type="entry name" value="SOCS_box"/>
</dbReference>
<evidence type="ECO:0000259" key="8">
    <source>
        <dbReference type="PROSITE" id="PS50001"/>
    </source>
</evidence>
<comment type="pathway">
    <text evidence="1">Protein modification; protein ubiquitination.</text>
</comment>
<dbReference type="GO" id="GO:0035556">
    <property type="term" value="P:intracellular signal transduction"/>
    <property type="evidence" value="ECO:0007669"/>
    <property type="project" value="InterPro"/>
</dbReference>
<keyword evidence="2" id="KW-0341">Growth regulation</keyword>
<protein>
    <recommendedName>
        <fullName evidence="12">Suppressor of cytokine signaling 1</fullName>
    </recommendedName>
</protein>
<evidence type="ECO:0000256" key="4">
    <source>
        <dbReference type="ARBA" id="ARBA00022786"/>
    </source>
</evidence>
<reference evidence="10" key="1">
    <citation type="submission" date="2020-08" db="EMBL/GenBank/DDBJ databases">
        <title>Chromosome-level assembly of Southern catfish (Silurus meridionalis) provides insights into visual adaptation to the nocturnal and benthic lifestyles.</title>
        <authorList>
            <person name="Zhang Y."/>
            <person name="Wang D."/>
            <person name="Peng Z."/>
        </authorList>
    </citation>
    <scope>NUCLEOTIDE SEQUENCE</scope>
    <source>
        <strain evidence="10">SWU-2019-XX</strain>
        <tissue evidence="10">Muscle</tissue>
    </source>
</reference>
<dbReference type="GO" id="GO:0046935">
    <property type="term" value="F:1-phosphatidylinositol-3-kinase regulator activity"/>
    <property type="evidence" value="ECO:0007669"/>
    <property type="project" value="TreeGrafter"/>
</dbReference>
<dbReference type="Gene3D" id="1.10.750.20">
    <property type="entry name" value="SOCS box"/>
    <property type="match status" value="1"/>
</dbReference>
<dbReference type="AlphaFoldDB" id="A0A8T0AF29"/>
<evidence type="ECO:0000256" key="1">
    <source>
        <dbReference type="ARBA" id="ARBA00004906"/>
    </source>
</evidence>
<keyword evidence="5 6" id="KW-0727">SH2 domain</keyword>
<keyword evidence="4" id="KW-0833">Ubl conjugation pathway</keyword>
<organism evidence="10 11">
    <name type="scientific">Silurus meridionalis</name>
    <name type="common">Southern catfish</name>
    <name type="synonym">Silurus soldatovi meridionalis</name>
    <dbReference type="NCBI Taxonomy" id="175797"/>
    <lineage>
        <taxon>Eukaryota</taxon>
        <taxon>Metazoa</taxon>
        <taxon>Chordata</taxon>
        <taxon>Craniata</taxon>
        <taxon>Vertebrata</taxon>
        <taxon>Euteleostomi</taxon>
        <taxon>Actinopterygii</taxon>
        <taxon>Neopterygii</taxon>
        <taxon>Teleostei</taxon>
        <taxon>Ostariophysi</taxon>
        <taxon>Siluriformes</taxon>
        <taxon>Siluridae</taxon>
        <taxon>Silurus</taxon>
    </lineage>
</organism>
<evidence type="ECO:0000256" key="5">
    <source>
        <dbReference type="ARBA" id="ARBA00022999"/>
    </source>
</evidence>
<dbReference type="SMART" id="SM00252">
    <property type="entry name" value="SH2"/>
    <property type="match status" value="1"/>
</dbReference>
<dbReference type="PANTHER" id="PTHR10155">
    <property type="entry name" value="PHOSPHATIDYLINOSITOL 3-KINASE REGULATORY SUBUNIT"/>
    <property type="match status" value="1"/>
</dbReference>
<evidence type="ECO:0000256" key="3">
    <source>
        <dbReference type="ARBA" id="ARBA00022700"/>
    </source>
</evidence>
<dbReference type="SUPFAM" id="SSF158235">
    <property type="entry name" value="SOCS box-like"/>
    <property type="match status" value="1"/>
</dbReference>
<comment type="caution">
    <text evidence="10">The sequence shown here is derived from an EMBL/GenBank/DDBJ whole genome shotgun (WGS) entry which is preliminary data.</text>
</comment>
<dbReference type="Pfam" id="PF07525">
    <property type="entry name" value="SOCS_box"/>
    <property type="match status" value="1"/>
</dbReference>
<evidence type="ECO:0008006" key="12">
    <source>
        <dbReference type="Google" id="ProtNLM"/>
    </source>
</evidence>
<sequence length="227" mass="25361">MLEHLDAGGTQCEAEPSPVTRHSLVCTWPGWRRKRMVHHNKPPDPSASPQDDVPVPESTVVPVAPTPQTHFRPFRDVLERSLVASATYFLGNSGFYWGPLDVDEAHGRLASLPVGTFLIRDSMQTDVFFTLSYRSAEGPTSVRVLLKASGFALDGSKHIFPCLFKLLGFYMASPKRSLKQPYRGSSPQKLQEICRRAVVKAYGREKLEELPVSTVLKDFLLSYPFSI</sequence>
<dbReference type="Proteomes" id="UP000606274">
    <property type="component" value="Unassembled WGS sequence"/>
</dbReference>
<evidence type="ECO:0000256" key="7">
    <source>
        <dbReference type="SAM" id="MobiDB-lite"/>
    </source>
</evidence>
<keyword evidence="11" id="KW-1185">Reference proteome</keyword>
<evidence type="ECO:0000259" key="9">
    <source>
        <dbReference type="PROSITE" id="PS50225"/>
    </source>
</evidence>
<feature type="domain" description="SH2" evidence="8">
    <location>
        <begin position="95"/>
        <end position="188"/>
    </location>
</feature>
<dbReference type="PROSITE" id="PS50001">
    <property type="entry name" value="SH2"/>
    <property type="match status" value="1"/>
</dbReference>
<dbReference type="InterPro" id="IPR036860">
    <property type="entry name" value="SH2_dom_sf"/>
</dbReference>
<gene>
    <name evidence="10" type="ORF">HF521_013151</name>
</gene>
<keyword evidence="3" id="KW-0734">Signal transduction inhibitor</keyword>
<dbReference type="Pfam" id="PF00017">
    <property type="entry name" value="SH2"/>
    <property type="match status" value="1"/>
</dbReference>
<evidence type="ECO:0000256" key="6">
    <source>
        <dbReference type="PROSITE-ProRule" id="PRU00191"/>
    </source>
</evidence>
<feature type="domain" description="SOCS box" evidence="9">
    <location>
        <begin position="177"/>
        <end position="226"/>
    </location>
</feature>
<evidence type="ECO:0000313" key="11">
    <source>
        <dbReference type="Proteomes" id="UP000606274"/>
    </source>
</evidence>
<evidence type="ECO:0000313" key="10">
    <source>
        <dbReference type="EMBL" id="KAF7689798.1"/>
    </source>
</evidence>
<dbReference type="GO" id="GO:0046854">
    <property type="term" value="P:phosphatidylinositol phosphate biosynthetic process"/>
    <property type="evidence" value="ECO:0007669"/>
    <property type="project" value="TreeGrafter"/>
</dbReference>
<dbReference type="InterPro" id="IPR036036">
    <property type="entry name" value="SOCS_box-like_dom_sf"/>
</dbReference>
<dbReference type="Gene3D" id="3.30.505.10">
    <property type="entry name" value="SH2 domain"/>
    <property type="match status" value="1"/>
</dbReference>
<proteinExistence type="predicted"/>
<dbReference type="EMBL" id="JABFDY010000024">
    <property type="protein sequence ID" value="KAF7689798.1"/>
    <property type="molecule type" value="Genomic_DNA"/>
</dbReference>
<feature type="region of interest" description="Disordered" evidence="7">
    <location>
        <begin position="37"/>
        <end position="57"/>
    </location>
</feature>